<keyword evidence="6" id="KW-0067">ATP-binding</keyword>
<dbReference type="PANTHER" id="PTHR10890">
    <property type="entry name" value="CYSTEINYL-TRNA SYNTHETASE"/>
    <property type="match status" value="1"/>
</dbReference>
<keyword evidence="5" id="KW-0862">Zinc</keyword>
<organism evidence="9 10">
    <name type="scientific">Bonamia ostreae</name>
    <dbReference type="NCBI Taxonomy" id="126728"/>
    <lineage>
        <taxon>Eukaryota</taxon>
        <taxon>Sar</taxon>
        <taxon>Rhizaria</taxon>
        <taxon>Endomyxa</taxon>
        <taxon>Ascetosporea</taxon>
        <taxon>Haplosporida</taxon>
        <taxon>Bonamia</taxon>
    </lineage>
</organism>
<comment type="caution">
    <text evidence="9">The sequence shown here is derived from an EMBL/GenBank/DDBJ whole genome shotgun (WGS) entry which is preliminary data.</text>
</comment>
<feature type="coiled-coil region" evidence="7">
    <location>
        <begin position="221"/>
        <end position="248"/>
    </location>
</feature>
<dbReference type="InterPro" id="IPR032678">
    <property type="entry name" value="tRNA-synt_1_cat_dom"/>
</dbReference>
<dbReference type="Gene3D" id="1.20.120.1910">
    <property type="entry name" value="Cysteine-tRNA ligase, C-terminal anti-codon recognition domain"/>
    <property type="match status" value="1"/>
</dbReference>
<dbReference type="InterPro" id="IPR009080">
    <property type="entry name" value="tRNAsynth_Ia_anticodon-bd"/>
</dbReference>
<dbReference type="InterPro" id="IPR024909">
    <property type="entry name" value="Cys-tRNA/MSH_ligase"/>
</dbReference>
<dbReference type="Gene3D" id="3.40.50.620">
    <property type="entry name" value="HUPs"/>
    <property type="match status" value="1"/>
</dbReference>
<name>A0ABV2AJ32_9EUKA</name>
<evidence type="ECO:0000256" key="6">
    <source>
        <dbReference type="ARBA" id="ARBA00022840"/>
    </source>
</evidence>
<accession>A0ABV2AJ32</accession>
<dbReference type="SUPFAM" id="SSF47323">
    <property type="entry name" value="Anticodon-binding domain of a subclass of class I aminoacyl-tRNA synthetases"/>
    <property type="match status" value="1"/>
</dbReference>
<comment type="cofactor">
    <cofactor evidence="1">
        <name>Zn(2+)</name>
        <dbReference type="ChEBI" id="CHEBI:29105"/>
    </cofactor>
</comment>
<dbReference type="Proteomes" id="UP001439008">
    <property type="component" value="Unassembled WGS sequence"/>
</dbReference>
<dbReference type="InterPro" id="IPR014729">
    <property type="entry name" value="Rossmann-like_a/b/a_fold"/>
</dbReference>
<evidence type="ECO:0000259" key="8">
    <source>
        <dbReference type="Pfam" id="PF01406"/>
    </source>
</evidence>
<dbReference type="Pfam" id="PF01406">
    <property type="entry name" value="tRNA-synt_1e"/>
    <property type="match status" value="1"/>
</dbReference>
<evidence type="ECO:0000313" key="9">
    <source>
        <dbReference type="EMBL" id="MES1919663.1"/>
    </source>
</evidence>
<dbReference type="PANTHER" id="PTHR10890:SF3">
    <property type="entry name" value="CYSTEINE--TRNA LIGASE, CYTOPLASMIC"/>
    <property type="match status" value="1"/>
</dbReference>
<keyword evidence="4" id="KW-0547">Nucleotide-binding</keyword>
<feature type="domain" description="tRNA synthetases class I catalytic" evidence="8">
    <location>
        <begin position="1"/>
        <end position="106"/>
    </location>
</feature>
<dbReference type="EMBL" id="JBDODL010000359">
    <property type="protein sequence ID" value="MES1919663.1"/>
    <property type="molecule type" value="Genomic_DNA"/>
</dbReference>
<keyword evidence="10" id="KW-1185">Reference proteome</keyword>
<evidence type="ECO:0000256" key="7">
    <source>
        <dbReference type="SAM" id="Coils"/>
    </source>
</evidence>
<keyword evidence="7" id="KW-0175">Coiled coil</keyword>
<evidence type="ECO:0000256" key="2">
    <source>
        <dbReference type="ARBA" id="ARBA00022598"/>
    </source>
</evidence>
<gene>
    <name evidence="9" type="ORF">MHBO_001454</name>
</gene>
<evidence type="ECO:0000313" key="10">
    <source>
        <dbReference type="Proteomes" id="UP001439008"/>
    </source>
</evidence>
<evidence type="ECO:0000256" key="4">
    <source>
        <dbReference type="ARBA" id="ARBA00022741"/>
    </source>
</evidence>
<proteinExistence type="predicted"/>
<evidence type="ECO:0000256" key="3">
    <source>
        <dbReference type="ARBA" id="ARBA00022723"/>
    </source>
</evidence>
<keyword evidence="3" id="KW-0479">Metal-binding</keyword>
<evidence type="ECO:0000256" key="1">
    <source>
        <dbReference type="ARBA" id="ARBA00001947"/>
    </source>
</evidence>
<sequence length="387" mass="45091">MASEILGNRFDIHSGGEDLCFPHHDNEIAQAEAFYEKEKVGQWVNYFLHAGHLGIDGLKMAKSLKNFITIRQALKTNSSRQIRICFLLQKWNKKMDYSTKALEEAVAKEKNIFEFLSNAEAFIRDKTNLSEFKQNWESEDRNFNDQILKTQKSVHLSFCDNFDYPKAMHSIFSLIGLTNKYISENPKTAKALLTRKSLFFVERILLILGVLDNKDSYREPKNGEDKMAEKAMTNLANLRNEIRSICINKNGDVGLELRNFRNRTIEIFDKFLNNGRLFDSEINFLNGKNECEKPLLKMKEMCFDSTNRKIFEISQDFEDQISGEKERNFKNLFRIIDKVRDGPLIKLGIKLEDSLIDGKQKCVWKRMNKDILINQINQKKKSGKNNK</sequence>
<protein>
    <recommendedName>
        <fullName evidence="8">tRNA synthetases class I catalytic domain-containing protein</fullName>
    </recommendedName>
</protein>
<dbReference type="SUPFAM" id="SSF52374">
    <property type="entry name" value="Nucleotidylyl transferase"/>
    <property type="match status" value="1"/>
</dbReference>
<reference evidence="9 10" key="1">
    <citation type="journal article" date="2024" name="BMC Biol.">
        <title>Comparative genomics of Ascetosporea gives new insight into the evolutionary basis for animal parasitism in Rhizaria.</title>
        <authorList>
            <person name="Hiltunen Thoren M."/>
            <person name="Onut-Brannstrom I."/>
            <person name="Alfjorden A."/>
            <person name="Peckova H."/>
            <person name="Swords F."/>
            <person name="Hooper C."/>
            <person name="Holzer A.S."/>
            <person name="Bass D."/>
            <person name="Burki F."/>
        </authorList>
    </citation>
    <scope>NUCLEOTIDE SEQUENCE [LARGE SCALE GENOMIC DNA]</scope>
    <source>
        <strain evidence="9">20-A016</strain>
    </source>
</reference>
<keyword evidence="2" id="KW-0436">Ligase</keyword>
<evidence type="ECO:0000256" key="5">
    <source>
        <dbReference type="ARBA" id="ARBA00022833"/>
    </source>
</evidence>